<dbReference type="InterPro" id="IPR042510">
    <property type="entry name" value="CIP2A"/>
</dbReference>
<protein>
    <submittedName>
        <fullName evidence="5">Protein CIP2A</fullName>
    </submittedName>
</protein>
<dbReference type="WBParaSite" id="HCON_00047980-00001">
    <property type="protein sequence ID" value="HCON_00047980-00001"/>
    <property type="gene ID" value="HCON_00047980"/>
</dbReference>
<proteinExistence type="predicted"/>
<reference evidence="5" key="1">
    <citation type="submission" date="2020-12" db="UniProtKB">
        <authorList>
            <consortium name="WormBaseParasite"/>
        </authorList>
    </citation>
    <scope>IDENTIFICATION</scope>
    <source>
        <strain evidence="5">MHco3</strain>
    </source>
</reference>
<feature type="region of interest" description="Disordered" evidence="2">
    <location>
        <begin position="575"/>
        <end position="600"/>
    </location>
</feature>
<evidence type="ECO:0000256" key="1">
    <source>
        <dbReference type="SAM" id="Coils"/>
    </source>
</evidence>
<dbReference type="OrthoDB" id="73401at2759"/>
<evidence type="ECO:0000259" key="3">
    <source>
        <dbReference type="Pfam" id="PF21044"/>
    </source>
</evidence>
<evidence type="ECO:0000256" key="2">
    <source>
        <dbReference type="SAM" id="MobiDB-lite"/>
    </source>
</evidence>
<organism evidence="4 5">
    <name type="scientific">Haemonchus contortus</name>
    <name type="common">Barber pole worm</name>
    <dbReference type="NCBI Taxonomy" id="6289"/>
    <lineage>
        <taxon>Eukaryota</taxon>
        <taxon>Metazoa</taxon>
        <taxon>Ecdysozoa</taxon>
        <taxon>Nematoda</taxon>
        <taxon>Chromadorea</taxon>
        <taxon>Rhabditida</taxon>
        <taxon>Rhabditina</taxon>
        <taxon>Rhabditomorpha</taxon>
        <taxon>Strongyloidea</taxon>
        <taxon>Trichostrongylidae</taxon>
        <taxon>Haemonchus</taxon>
    </lineage>
</organism>
<evidence type="ECO:0000313" key="4">
    <source>
        <dbReference type="Proteomes" id="UP000025227"/>
    </source>
</evidence>
<dbReference type="PANTHER" id="PTHR23161">
    <property type="entry name" value="PROTEIN CIP2A"/>
    <property type="match status" value="1"/>
</dbReference>
<accession>A0A7I4Y4Q1</accession>
<keyword evidence="1" id="KW-0175">Coiled coil</keyword>
<dbReference type="AlphaFoldDB" id="A0A7I4Y4Q1"/>
<feature type="coiled-coil region" evidence="1">
    <location>
        <begin position="656"/>
        <end position="744"/>
    </location>
</feature>
<dbReference type="Pfam" id="PF21044">
    <property type="entry name" value="CIP2A_N"/>
    <property type="match status" value="1"/>
</dbReference>
<dbReference type="PANTHER" id="PTHR23161:SF2">
    <property type="entry name" value="PROTEIN CIP2A"/>
    <property type="match status" value="1"/>
</dbReference>
<name>A0A7I4Y4Q1_HAECO</name>
<feature type="coiled-coil region" evidence="1">
    <location>
        <begin position="833"/>
        <end position="867"/>
    </location>
</feature>
<feature type="compositionally biased region" description="Low complexity" evidence="2">
    <location>
        <begin position="575"/>
        <end position="585"/>
    </location>
</feature>
<dbReference type="OMA" id="HHVQSTE"/>
<dbReference type="InterPro" id="IPR048701">
    <property type="entry name" value="CIP2A_N"/>
</dbReference>
<sequence>MEGALSRAVAAAARYAADSSIENTVLFEECLKTLIRQLDGVEVIGRLSLSNQFLHELLGYSPHILAANTSSAPTRSKLLRLLFSLALYNVRIRRHLSGDLHLCGPIFECLKMSLKEQLGPQNLIDILRLLQVLTYEKCLSLGIWTNDLISFLMSEITRSDEMEWMPYCIAILCNLARRSKSVCCRIKKSTSYKAFSRRVIKLLSHDSRIVVVSSLVLVGYLEEKVRDMVYCPQNIHETFQCVFNVLIMGDSECLMTRHVASDLLRRLVVSETQTVSSVPVITSTGKDVMNYPFFNRCIQQTAELLITLDPRLEETLKVYEVLLAFCSLPQLCSPVCSAVLGCVATEARLTTPLLAIAATVSIPIENAVQPEISLKALRLLTFLVKEKLDAGEHITDVIGAEEVLSLIDAAVKTSVETSKPEVVYQCRRITEGLRLAEVCSADEDLRNGLLEVTTAALCAHISETQLITNPVIVFMEKPPTQRTEKTLEWGVHGVAVVLELLRLLAALKDFSKLHKDQYWRSLKDPRLVSFLAYALSYGDHEMVHNALVIYTHCSQLQAFPSRWLGDLIASCSQSKQSSSDSCMTSPNTSNDTRSKSCEPMETTAAVPALLMSPRRSSKENERVVDEVLQRIRDGFNVKDAKVSDVLSAYEKKISLMERREREMELLLSAKDQALAQSEKLRLQFRGTGSNNNEADMARVRSLISDCEALREKNEKITKELEETRKQLEEKTTAMEAEVARVAQERDDLASEISQEREVVVSANKLADDLKKKLEIASTALLERQNEVTSLSQEKANLQGLLERTKGDLTAFQESYRAEVRRLNADISLRNDTIDKLSREAEAMQAKMAVQEQECDRHVKELEALRSHGQKTQADLERMKRLRDEMKKLAEGFE</sequence>
<dbReference type="Proteomes" id="UP000025227">
    <property type="component" value="Unplaced"/>
</dbReference>
<feature type="domain" description="CIP2A N-terminal" evidence="3">
    <location>
        <begin position="123"/>
        <end position="576"/>
    </location>
</feature>
<evidence type="ECO:0000313" key="5">
    <source>
        <dbReference type="WBParaSite" id="HCON_00047980-00001"/>
    </source>
</evidence>
<keyword evidence="4" id="KW-1185">Reference proteome</keyword>